<sequence length="478" mass="53979">MAAQIAANIARTLVGNNAGQVSSAPATVATAATAPIPEVQKSSSAAAAPASSNLTELGKMQNSLDFNMIYAILAYACIFGIFSLFLISLYDTGKSIYDSIKNTAIFSRDDPNVFTKDAIDYESLNYIGKDPNDEPYDIYVQQSIIKTLLGVVSLGVLLLAVQFSVFFSSKVYKAFKKKDDKEQDITLNIDNIYMGIIIASGVCLIVLSSMYKKYFMKKSQNTVKTVRNELRSCKKFIYENLTTNEDFLDAIENDDIKQIIRTIRKTLNKDNENDCTNVDAVCLNDNEAKKMIFTYSLYSYFKYLIPENSEIYNDVMALFNIDVITNTFAVDPTQFFYYKESFYVANIYPMMKDDIIGTASPVDTTNTNDPQAFLKKTPQGLVYDEGREQLFESNLNNLMQSLNKKLSNINNLPRSRKAISTYIYTYFGFTLFALLIILTISWDKISDRVKPVFIVIKAYFDKLIEKLQAMFRSAKEGQ</sequence>
<proteinExistence type="predicted"/>
<feature type="transmembrane region" description="Helical" evidence="1">
    <location>
        <begin position="192"/>
        <end position="211"/>
    </location>
</feature>
<organism evidence="2">
    <name type="scientific">viral metagenome</name>
    <dbReference type="NCBI Taxonomy" id="1070528"/>
    <lineage>
        <taxon>unclassified sequences</taxon>
        <taxon>metagenomes</taxon>
        <taxon>organismal metagenomes</taxon>
    </lineage>
</organism>
<evidence type="ECO:0000313" key="2">
    <source>
        <dbReference type="EMBL" id="QHU21153.1"/>
    </source>
</evidence>
<protein>
    <submittedName>
        <fullName evidence="2">Uncharacterized protein</fullName>
    </submittedName>
</protein>
<name>A0A6C0KV76_9ZZZZ</name>
<dbReference type="AlphaFoldDB" id="A0A6C0KV76"/>
<keyword evidence="1" id="KW-1133">Transmembrane helix</keyword>
<feature type="transmembrane region" description="Helical" evidence="1">
    <location>
        <begin position="68"/>
        <end position="90"/>
    </location>
</feature>
<keyword evidence="1" id="KW-0812">Transmembrane</keyword>
<evidence type="ECO:0000256" key="1">
    <source>
        <dbReference type="SAM" id="Phobius"/>
    </source>
</evidence>
<feature type="transmembrane region" description="Helical" evidence="1">
    <location>
        <begin position="423"/>
        <end position="442"/>
    </location>
</feature>
<dbReference type="EMBL" id="MN740981">
    <property type="protein sequence ID" value="QHU21153.1"/>
    <property type="molecule type" value="Genomic_DNA"/>
</dbReference>
<accession>A0A6C0KV76</accession>
<reference evidence="2" key="1">
    <citation type="journal article" date="2020" name="Nature">
        <title>Giant virus diversity and host interactions through global metagenomics.</title>
        <authorList>
            <person name="Schulz F."/>
            <person name="Roux S."/>
            <person name="Paez-Espino D."/>
            <person name="Jungbluth S."/>
            <person name="Walsh D.A."/>
            <person name="Denef V.J."/>
            <person name="McMahon K.D."/>
            <person name="Konstantinidis K.T."/>
            <person name="Eloe-Fadrosh E.A."/>
            <person name="Kyrpides N.C."/>
            <person name="Woyke T."/>
        </authorList>
    </citation>
    <scope>NUCLEOTIDE SEQUENCE</scope>
    <source>
        <strain evidence="2">GVMAG-S-3300013094-100</strain>
    </source>
</reference>
<keyword evidence="1" id="KW-0472">Membrane</keyword>
<feature type="transmembrane region" description="Helical" evidence="1">
    <location>
        <begin position="148"/>
        <end position="172"/>
    </location>
</feature>